<keyword evidence="1" id="KW-0175">Coiled coil</keyword>
<sequence length="365" mass="40988">MTGTYPPIPKVASTSVTMTSKIAKGHVRVCERRPRGPVDIYYELHGEGKRKVMFIPGFNVPCQGWDLQTKFFGEMPEYQAMTFDNRGAGFSSCPPGPYSTYEMAMDAFELMQALGDDWKEGVHGVGICMGGQILQELALICPPGTFASLTLITTSAGSWPSVQQMITLYRFLSEPDPLQRLHKLVDSLYTAEWLEQSPTSSYALKAIEQDGKDYKTNRDWSFDLILQRRARSPAGHPAGTLPQIIAFNLHNVSRDRLRRIRELIPEILVVTGSKDDVMYPSNSQYLADQLHGTLLNFEGCGHSPFIERCDDANAKLLEHIERAQTRFEKNREKGAKPAKVNDQKSWKEVHEESPVFANELALACI</sequence>
<dbReference type="PANTHER" id="PTHR43433">
    <property type="entry name" value="HYDROLASE, ALPHA/BETA FOLD FAMILY PROTEIN"/>
    <property type="match status" value="1"/>
</dbReference>
<feature type="coiled-coil region" evidence="1">
    <location>
        <begin position="306"/>
        <end position="333"/>
    </location>
</feature>
<protein>
    <submittedName>
        <fullName evidence="3">Alpha/beta-hydrolase</fullName>
    </submittedName>
</protein>
<evidence type="ECO:0000313" key="4">
    <source>
        <dbReference type="Proteomes" id="UP000070544"/>
    </source>
</evidence>
<dbReference type="EMBL" id="KQ965886">
    <property type="protein sequence ID" value="KXS09124.1"/>
    <property type="molecule type" value="Genomic_DNA"/>
</dbReference>
<keyword evidence="3" id="KW-0378">Hydrolase</keyword>
<dbReference type="InterPro" id="IPR000073">
    <property type="entry name" value="AB_hydrolase_1"/>
</dbReference>
<organism evidence="3 4">
    <name type="scientific">Gonapodya prolifera (strain JEL478)</name>
    <name type="common">Monoblepharis prolifera</name>
    <dbReference type="NCBI Taxonomy" id="1344416"/>
    <lineage>
        <taxon>Eukaryota</taxon>
        <taxon>Fungi</taxon>
        <taxon>Fungi incertae sedis</taxon>
        <taxon>Chytridiomycota</taxon>
        <taxon>Chytridiomycota incertae sedis</taxon>
        <taxon>Monoblepharidomycetes</taxon>
        <taxon>Monoblepharidales</taxon>
        <taxon>Gonapodyaceae</taxon>
        <taxon>Gonapodya</taxon>
    </lineage>
</organism>
<dbReference type="PANTHER" id="PTHR43433:SF5">
    <property type="entry name" value="AB HYDROLASE-1 DOMAIN-CONTAINING PROTEIN"/>
    <property type="match status" value="1"/>
</dbReference>
<dbReference type="InterPro" id="IPR050471">
    <property type="entry name" value="AB_hydrolase"/>
</dbReference>
<dbReference type="AlphaFoldDB" id="A0A138ZXD7"/>
<dbReference type="Gene3D" id="3.40.50.1820">
    <property type="entry name" value="alpha/beta hydrolase"/>
    <property type="match status" value="1"/>
</dbReference>
<reference evidence="3 4" key="1">
    <citation type="journal article" date="2015" name="Genome Biol. Evol.">
        <title>Phylogenomic analyses indicate that early fungi evolved digesting cell walls of algal ancestors of land plants.</title>
        <authorList>
            <person name="Chang Y."/>
            <person name="Wang S."/>
            <person name="Sekimoto S."/>
            <person name="Aerts A.L."/>
            <person name="Choi C."/>
            <person name="Clum A."/>
            <person name="LaButti K.M."/>
            <person name="Lindquist E.A."/>
            <person name="Yee Ngan C."/>
            <person name="Ohm R.A."/>
            <person name="Salamov A.A."/>
            <person name="Grigoriev I.V."/>
            <person name="Spatafora J.W."/>
            <person name="Berbee M.L."/>
        </authorList>
    </citation>
    <scope>NUCLEOTIDE SEQUENCE [LARGE SCALE GENOMIC DNA]</scope>
    <source>
        <strain evidence="3 4">JEL478</strain>
    </source>
</reference>
<proteinExistence type="predicted"/>
<name>A0A138ZXD7_GONPJ</name>
<dbReference type="STRING" id="1344416.A0A138ZXD7"/>
<gene>
    <name evidence="3" type="ORF">M427DRAFT_75926</name>
</gene>
<feature type="domain" description="AB hydrolase-1" evidence="2">
    <location>
        <begin position="53"/>
        <end position="310"/>
    </location>
</feature>
<keyword evidence="4" id="KW-1185">Reference proteome</keyword>
<dbReference type="InterPro" id="IPR029058">
    <property type="entry name" value="AB_hydrolase_fold"/>
</dbReference>
<evidence type="ECO:0000256" key="1">
    <source>
        <dbReference type="SAM" id="Coils"/>
    </source>
</evidence>
<dbReference type="Proteomes" id="UP000070544">
    <property type="component" value="Unassembled WGS sequence"/>
</dbReference>
<accession>A0A138ZXD7</accession>
<dbReference type="SUPFAM" id="SSF53474">
    <property type="entry name" value="alpha/beta-Hydrolases"/>
    <property type="match status" value="1"/>
</dbReference>
<dbReference type="OrthoDB" id="19657at2759"/>
<dbReference type="OMA" id="HDVFFKY"/>
<dbReference type="Pfam" id="PF12697">
    <property type="entry name" value="Abhydrolase_6"/>
    <property type="match status" value="1"/>
</dbReference>
<evidence type="ECO:0000259" key="2">
    <source>
        <dbReference type="Pfam" id="PF12697"/>
    </source>
</evidence>
<evidence type="ECO:0000313" key="3">
    <source>
        <dbReference type="EMBL" id="KXS09124.1"/>
    </source>
</evidence>
<dbReference type="GO" id="GO:0016787">
    <property type="term" value="F:hydrolase activity"/>
    <property type="evidence" value="ECO:0007669"/>
    <property type="project" value="UniProtKB-KW"/>
</dbReference>